<dbReference type="EMBL" id="JAVEPI010000004">
    <property type="protein sequence ID" value="KAK1441990.1"/>
    <property type="molecule type" value="Genomic_DNA"/>
</dbReference>
<evidence type="ECO:0000259" key="8">
    <source>
        <dbReference type="PROSITE" id="PS50908"/>
    </source>
</evidence>
<evidence type="ECO:0000256" key="6">
    <source>
        <dbReference type="SAM" id="MobiDB-lite"/>
    </source>
</evidence>
<dbReference type="Pfam" id="PF00069">
    <property type="entry name" value="Pkinase"/>
    <property type="match status" value="1"/>
</dbReference>
<reference evidence="9" key="1">
    <citation type="submission" date="2023-08" db="EMBL/GenBank/DDBJ databases">
        <title>Draft sequence of the Babesia gibsoni genome.</title>
        <authorList>
            <person name="Yamagishi J.Y."/>
            <person name="Xuan X.X."/>
        </authorList>
    </citation>
    <scope>NUCLEOTIDE SEQUENCE</scope>
    <source>
        <strain evidence="9">Azabu</strain>
    </source>
</reference>
<keyword evidence="2" id="KW-0547">Nucleotide-binding</keyword>
<gene>
    <name evidence="9" type="ORF">BgAZ_400200</name>
</gene>
<dbReference type="PANTHER" id="PTHR11042">
    <property type="entry name" value="EUKARYOTIC TRANSLATION INITIATION FACTOR 2-ALPHA KINASE EIF2-ALPHA KINASE -RELATED"/>
    <property type="match status" value="1"/>
</dbReference>
<keyword evidence="5" id="KW-0652">Protein synthesis inhibitor</keyword>
<evidence type="ECO:0000259" key="7">
    <source>
        <dbReference type="PROSITE" id="PS50011"/>
    </source>
</evidence>
<proteinExistence type="predicted"/>
<dbReference type="Gene3D" id="1.10.510.10">
    <property type="entry name" value="Transferase(Phosphotransferase) domain 1"/>
    <property type="match status" value="1"/>
</dbReference>
<dbReference type="SUPFAM" id="SSF54495">
    <property type="entry name" value="UBC-like"/>
    <property type="match status" value="1"/>
</dbReference>
<feature type="region of interest" description="Disordered" evidence="6">
    <location>
        <begin position="360"/>
        <end position="381"/>
    </location>
</feature>
<keyword evidence="4" id="KW-0067">ATP-binding</keyword>
<dbReference type="Gene3D" id="3.10.110.10">
    <property type="entry name" value="Ubiquitin Conjugating Enzyme"/>
    <property type="match status" value="1"/>
</dbReference>
<dbReference type="GO" id="GO:0004694">
    <property type="term" value="F:eukaryotic translation initiation factor 2alpha kinase activity"/>
    <property type="evidence" value="ECO:0007669"/>
    <property type="project" value="TreeGrafter"/>
</dbReference>
<dbReference type="SMART" id="SM00220">
    <property type="entry name" value="S_TKc"/>
    <property type="match status" value="1"/>
</dbReference>
<dbReference type="PROSITE" id="PS50011">
    <property type="entry name" value="PROTEIN_KINASE_DOM"/>
    <property type="match status" value="1"/>
</dbReference>
<sequence>MAEPMSECLQAQLDEVHALHYIFFPATVSCRAGVPDYLFAEDLMPSDEYQKLLSVMRPRTKIRLYAESSTFDDSREDLLKIGFRASPYSGDYYKSTDMAQSFIDVTFPTEYPETPPCMVITMNMSLSNTSQIKLVSQMKKVIRDTKDGVCIYNAVMCLNDFLHNVHAKHYQLWDETTGEAVYVDHGEVYTEHSAAITKGSSADNTDSERGVGMMCLAYSDMVSTSAQSGELALSFESINSLIDRNITFAPNVNDASPVEKDAYSSGLEVCQWSVHSAIQSPLWYETNKKTMKIMREEVANENVEYFGGQKKVVEGFWQNNKSTNLFGSYVLLNSSHSPAYRGVEQTMEIQNKSLGDSYSSSSAMASIGSDVPPPRSDREVSYPLSPQTVVRINRSLTVLKALASTNTMERYWHDFKETTTMTDTSYSSFVKAHHMLDKNCYMVRKYALPSFCPLNVKKKMFDPKEDVNRFLMVRKVIIQKIISRIAVLASLQHNSIARYYQCWSDKSHSKEVISNMVNIAETLLDNGSIALDNGENKLMNSLKNKMKCLLLDKKYTDKDLTEFALNEEVTTRKLYIQITNYDGMSLEEVIKKEELYKDETRIWILIRHLLDVLAYLHSNNAYHQDLSPNNIIFYNDASGTVVKVCFFGITRLLRQLCYSGFFCGNTQCSCHEYYSEMRKELYSCHPSTYSFGPEIDFSNLQELQNVSDYEAQQEDMFAFGILIFRMWHPPVEERAMKDILTSVICKKQFPQYFIRSTPPIIVSTLIRLFSSEKRPTAMELLSETLVPPVMDRELYKHYLRRLQNPSSEEVLDALDFLFKRQWKEDVTKLRSNIPLSDLAFISGIVEGLETFMRQRSVIITKPLVLQPKTFSEEGDDYVLALNENNTVLYLTKSILNAMKKSYTETEKNKHIISLKRFCVGECFEGETCKLSGVYGSSQKLDTHLLKTGLSRHILKQLHNSNEILSNLEMRIVDMEAGALCTAFDSLVAVNIGEKVSLVLHYPLVVIDFIALSFNISIEAAHETYKNISSLDINHYTLTMHLQELGIAEDDNKEILIRVADLLRKRCKLSHALYEMHSIVMSTTYSSCSPWSEVLDSISQEIATFCNQKPIVFPSSMADLCNPQHEQYIKKVKHMLELAKALSALDHAEDCYMECIPESKVEELYDCSIDLPSFSCYAGSDKYEKLVLVGGSVIDEFRVLHVYFEYFFQNMVELNEYNKMNGDAEETLLTDGIDVVVTCQNSKLLPAACSISSRLIDAGMSCECRALPLIYTNHFNERLRKICGVKVRVHLQNRQGTSSDQDPTVTISEINNIDRLSDEEASAVRDSEVHNTEQKHGQMRYSGKGDLGATRKHDRSTFLTDTEYQLDGDSHSRRGALSNAVEYEDDRLFTNVSFHVESLRGVHIQPRKIDNGASLVRYVKSLLSSES</sequence>
<dbReference type="SUPFAM" id="SSF56112">
    <property type="entry name" value="Protein kinase-like (PK-like)"/>
    <property type="match status" value="1"/>
</dbReference>
<dbReference type="Proteomes" id="UP001230268">
    <property type="component" value="Unassembled WGS sequence"/>
</dbReference>
<evidence type="ECO:0000256" key="5">
    <source>
        <dbReference type="ARBA" id="ARBA00023193"/>
    </source>
</evidence>
<evidence type="ECO:0000256" key="1">
    <source>
        <dbReference type="ARBA" id="ARBA00022679"/>
    </source>
</evidence>
<evidence type="ECO:0000256" key="2">
    <source>
        <dbReference type="ARBA" id="ARBA00022741"/>
    </source>
</evidence>
<dbReference type="PROSITE" id="PS50908">
    <property type="entry name" value="RWD"/>
    <property type="match status" value="1"/>
</dbReference>
<accession>A0AAD8P7X2</accession>
<dbReference type="InterPro" id="IPR006575">
    <property type="entry name" value="RWD_dom"/>
</dbReference>
<protein>
    <recommendedName>
        <fullName evidence="11">Protein kinase domain-containing protein</fullName>
    </recommendedName>
</protein>
<evidence type="ECO:0000256" key="3">
    <source>
        <dbReference type="ARBA" id="ARBA00022777"/>
    </source>
</evidence>
<feature type="compositionally biased region" description="Basic and acidic residues" evidence="6">
    <location>
        <begin position="1317"/>
        <end position="1335"/>
    </location>
</feature>
<keyword evidence="10" id="KW-1185">Reference proteome</keyword>
<dbReference type="GO" id="GO:0017148">
    <property type="term" value="P:negative regulation of translation"/>
    <property type="evidence" value="ECO:0007669"/>
    <property type="project" value="UniProtKB-KW"/>
</dbReference>
<dbReference type="InterPro" id="IPR011009">
    <property type="entry name" value="Kinase-like_dom_sf"/>
</dbReference>
<evidence type="ECO:0008006" key="11">
    <source>
        <dbReference type="Google" id="ProtNLM"/>
    </source>
</evidence>
<dbReference type="Pfam" id="PF05773">
    <property type="entry name" value="RWD"/>
    <property type="match status" value="1"/>
</dbReference>
<dbReference type="Gene3D" id="3.30.200.20">
    <property type="entry name" value="Phosphorylase Kinase, domain 1"/>
    <property type="match status" value="1"/>
</dbReference>
<dbReference type="InterPro" id="IPR016135">
    <property type="entry name" value="UBQ-conjugating_enzyme/RWD"/>
</dbReference>
<feature type="compositionally biased region" description="Low complexity" evidence="6">
    <location>
        <begin position="360"/>
        <end position="370"/>
    </location>
</feature>
<evidence type="ECO:0000256" key="4">
    <source>
        <dbReference type="ARBA" id="ARBA00022840"/>
    </source>
</evidence>
<comment type="caution">
    <text evidence="9">The sequence shown here is derived from an EMBL/GenBank/DDBJ whole genome shotgun (WGS) entry which is preliminary data.</text>
</comment>
<name>A0AAD8P7X2_BABGI</name>
<dbReference type="GO" id="GO:0005829">
    <property type="term" value="C:cytosol"/>
    <property type="evidence" value="ECO:0007669"/>
    <property type="project" value="TreeGrafter"/>
</dbReference>
<dbReference type="GO" id="GO:0005634">
    <property type="term" value="C:nucleus"/>
    <property type="evidence" value="ECO:0007669"/>
    <property type="project" value="TreeGrafter"/>
</dbReference>
<keyword evidence="1" id="KW-0808">Transferase</keyword>
<dbReference type="InterPro" id="IPR050339">
    <property type="entry name" value="CC_SR_Kinase"/>
</dbReference>
<evidence type="ECO:0000313" key="10">
    <source>
        <dbReference type="Proteomes" id="UP001230268"/>
    </source>
</evidence>
<dbReference type="InterPro" id="IPR000719">
    <property type="entry name" value="Prot_kinase_dom"/>
</dbReference>
<organism evidence="9 10">
    <name type="scientific">Babesia gibsoni</name>
    <dbReference type="NCBI Taxonomy" id="33632"/>
    <lineage>
        <taxon>Eukaryota</taxon>
        <taxon>Sar</taxon>
        <taxon>Alveolata</taxon>
        <taxon>Apicomplexa</taxon>
        <taxon>Aconoidasida</taxon>
        <taxon>Piroplasmida</taxon>
        <taxon>Babesiidae</taxon>
        <taxon>Babesia</taxon>
    </lineage>
</organism>
<feature type="region of interest" description="Disordered" evidence="6">
    <location>
        <begin position="1317"/>
        <end position="1350"/>
    </location>
</feature>
<feature type="domain" description="RWD" evidence="8">
    <location>
        <begin position="47"/>
        <end position="165"/>
    </location>
</feature>
<keyword evidence="3" id="KW-0418">Kinase</keyword>
<dbReference type="GO" id="GO:0005524">
    <property type="term" value="F:ATP binding"/>
    <property type="evidence" value="ECO:0007669"/>
    <property type="project" value="UniProtKB-KW"/>
</dbReference>
<dbReference type="PANTHER" id="PTHR11042:SF136">
    <property type="entry name" value="EIF-2-ALPHA KINASE GCN2"/>
    <property type="match status" value="1"/>
</dbReference>
<feature type="domain" description="Protein kinase" evidence="7">
    <location>
        <begin position="415"/>
        <end position="786"/>
    </location>
</feature>
<evidence type="ECO:0000313" key="9">
    <source>
        <dbReference type="EMBL" id="KAK1441990.1"/>
    </source>
</evidence>